<dbReference type="Gene3D" id="3.10.200.10">
    <property type="entry name" value="Alpha carbonic anhydrase"/>
    <property type="match status" value="1"/>
</dbReference>
<feature type="domain" description="Alpha-carbonic anhydrase" evidence="7">
    <location>
        <begin position="39"/>
        <end position="279"/>
    </location>
</feature>
<keyword evidence="9" id="KW-1185">Reference proteome</keyword>
<proteinExistence type="inferred from homology"/>
<evidence type="ECO:0000313" key="9">
    <source>
        <dbReference type="Proteomes" id="UP000595140"/>
    </source>
</evidence>
<dbReference type="InterPro" id="IPR018338">
    <property type="entry name" value="Carbonic_anhydrase_a-class_CS"/>
</dbReference>
<keyword evidence="3 6" id="KW-0479">Metal-binding</keyword>
<dbReference type="OrthoDB" id="429145at2759"/>
<dbReference type="InterPro" id="IPR041891">
    <property type="entry name" value="Alpha_CA_prokaryot-like"/>
</dbReference>
<dbReference type="CDD" id="cd03124">
    <property type="entry name" value="alpha_CA_prokaryotic_like"/>
    <property type="match status" value="1"/>
</dbReference>
<reference evidence="8 9" key="1">
    <citation type="submission" date="2018-04" db="EMBL/GenBank/DDBJ databases">
        <authorList>
            <person name="Vogel A."/>
        </authorList>
    </citation>
    <scope>NUCLEOTIDE SEQUENCE [LARGE SCALE GENOMIC DNA]</scope>
</reference>
<evidence type="ECO:0000256" key="3">
    <source>
        <dbReference type="ARBA" id="ARBA00022723"/>
    </source>
</evidence>
<dbReference type="SUPFAM" id="SSF51069">
    <property type="entry name" value="Carbonic anhydrase"/>
    <property type="match status" value="1"/>
</dbReference>
<gene>
    <name evidence="8" type="ORF">CCAM_LOCUS16810</name>
</gene>
<dbReference type="GO" id="GO:0008270">
    <property type="term" value="F:zinc ion binding"/>
    <property type="evidence" value="ECO:0007669"/>
    <property type="project" value="UniProtKB-UniRule"/>
</dbReference>
<keyword evidence="5 6" id="KW-0456">Lyase</keyword>
<dbReference type="EMBL" id="OOIL02001415">
    <property type="protein sequence ID" value="VFQ75034.1"/>
    <property type="molecule type" value="Genomic_DNA"/>
</dbReference>
<comment type="catalytic activity">
    <reaction evidence="6">
        <text>hydrogencarbonate + H(+) = CO2 + H2O</text>
        <dbReference type="Rhea" id="RHEA:10748"/>
        <dbReference type="ChEBI" id="CHEBI:15377"/>
        <dbReference type="ChEBI" id="CHEBI:15378"/>
        <dbReference type="ChEBI" id="CHEBI:16526"/>
        <dbReference type="ChEBI" id="CHEBI:17544"/>
        <dbReference type="EC" id="4.2.1.1"/>
    </reaction>
</comment>
<keyword evidence="6" id="KW-0732">Signal</keyword>
<evidence type="ECO:0000256" key="6">
    <source>
        <dbReference type="RuleBase" id="RU367011"/>
    </source>
</evidence>
<comment type="cofactor">
    <cofactor evidence="1 6">
        <name>Zn(2+)</name>
        <dbReference type="ChEBI" id="CHEBI:29105"/>
    </cofactor>
</comment>
<protein>
    <recommendedName>
        <fullName evidence="2 6">Carbonic anhydrase</fullName>
        <ecNumber evidence="2 6">4.2.1.1</ecNumber>
    </recommendedName>
</protein>
<evidence type="ECO:0000313" key="8">
    <source>
        <dbReference type="EMBL" id="VFQ75034.1"/>
    </source>
</evidence>
<accession>A0A484LFA7</accession>
<evidence type="ECO:0000256" key="4">
    <source>
        <dbReference type="ARBA" id="ARBA00022833"/>
    </source>
</evidence>
<evidence type="ECO:0000259" key="7">
    <source>
        <dbReference type="PROSITE" id="PS51144"/>
    </source>
</evidence>
<evidence type="ECO:0000256" key="1">
    <source>
        <dbReference type="ARBA" id="ARBA00001947"/>
    </source>
</evidence>
<keyword evidence="4 6" id="KW-0862">Zinc</keyword>
<feature type="chain" id="PRO_5025091494" description="Carbonic anhydrase" evidence="6">
    <location>
        <begin position="33"/>
        <end position="287"/>
    </location>
</feature>
<comment type="similarity">
    <text evidence="6">Belongs to the alpha-carbonic anhydrase family.</text>
</comment>
<dbReference type="Proteomes" id="UP000595140">
    <property type="component" value="Unassembled WGS sequence"/>
</dbReference>
<dbReference type="InterPro" id="IPR001148">
    <property type="entry name" value="CA_dom"/>
</dbReference>
<comment type="function">
    <text evidence="6">Reversible hydration of carbon dioxide.</text>
</comment>
<dbReference type="PROSITE" id="PS00162">
    <property type="entry name" value="ALPHA_CA_1"/>
    <property type="match status" value="1"/>
</dbReference>
<dbReference type="PANTHER" id="PTHR18952:SF201">
    <property type="entry name" value="CARBONIC ANHYDRASE"/>
    <property type="match status" value="1"/>
</dbReference>
<dbReference type="SMART" id="SM01057">
    <property type="entry name" value="Carb_anhydrase"/>
    <property type="match status" value="1"/>
</dbReference>
<feature type="signal peptide" evidence="6">
    <location>
        <begin position="1"/>
        <end position="32"/>
    </location>
</feature>
<dbReference type="PANTHER" id="PTHR18952">
    <property type="entry name" value="CARBONIC ANHYDRASE"/>
    <property type="match status" value="1"/>
</dbReference>
<dbReference type="PROSITE" id="PS51144">
    <property type="entry name" value="ALPHA_CA_2"/>
    <property type="match status" value="1"/>
</dbReference>
<dbReference type="Pfam" id="PF00194">
    <property type="entry name" value="Carb_anhydrase"/>
    <property type="match status" value="1"/>
</dbReference>
<sequence length="287" mass="32598">MRKLQSHHFQASFLLAALLCFFLLPIRYSTLAQEVEDEREFDYSEKGEKGPRRWGELKKEWEACKNGDMQSPVDISHVRVKFFRKAAAAAAYKAANATVKNRGHDISVEWHGGDAGSFILSRKRYSLRAAHWHSPSEHTLRGKRYELEMHALHTNTDPESGKNSTAVIAVLYKIGKPNPFLSKLMEKIASMIDQKDQVREAGLIDPKELGFVGGRKYYTYLGSLTTPPCTQGVVWTIIKEVKTVSRKQVKLLREAVHDFAERNARPLQDRNGREIRLLLPSPSNANP</sequence>
<dbReference type="InterPro" id="IPR036398">
    <property type="entry name" value="CA_dom_sf"/>
</dbReference>
<dbReference type="InterPro" id="IPR023561">
    <property type="entry name" value="Carbonic_anhydrase_a-class"/>
</dbReference>
<dbReference type="EC" id="4.2.1.1" evidence="2 6"/>
<evidence type="ECO:0000256" key="5">
    <source>
        <dbReference type="ARBA" id="ARBA00023239"/>
    </source>
</evidence>
<dbReference type="GO" id="GO:0006730">
    <property type="term" value="P:one-carbon metabolic process"/>
    <property type="evidence" value="ECO:0007669"/>
    <property type="project" value="TreeGrafter"/>
</dbReference>
<evidence type="ECO:0000256" key="2">
    <source>
        <dbReference type="ARBA" id="ARBA00012925"/>
    </source>
</evidence>
<name>A0A484LFA7_9ASTE</name>
<dbReference type="GO" id="GO:0004089">
    <property type="term" value="F:carbonate dehydratase activity"/>
    <property type="evidence" value="ECO:0007669"/>
    <property type="project" value="UniProtKB-UniRule"/>
</dbReference>
<organism evidence="8 9">
    <name type="scientific">Cuscuta campestris</name>
    <dbReference type="NCBI Taxonomy" id="132261"/>
    <lineage>
        <taxon>Eukaryota</taxon>
        <taxon>Viridiplantae</taxon>
        <taxon>Streptophyta</taxon>
        <taxon>Embryophyta</taxon>
        <taxon>Tracheophyta</taxon>
        <taxon>Spermatophyta</taxon>
        <taxon>Magnoliopsida</taxon>
        <taxon>eudicotyledons</taxon>
        <taxon>Gunneridae</taxon>
        <taxon>Pentapetalae</taxon>
        <taxon>asterids</taxon>
        <taxon>lamiids</taxon>
        <taxon>Solanales</taxon>
        <taxon>Convolvulaceae</taxon>
        <taxon>Cuscuteae</taxon>
        <taxon>Cuscuta</taxon>
        <taxon>Cuscuta subgen. Grammica</taxon>
        <taxon>Cuscuta sect. Cleistogrammica</taxon>
    </lineage>
</organism>
<dbReference type="AlphaFoldDB" id="A0A484LFA7"/>